<dbReference type="AlphaFoldDB" id="A0A8S0PHQ5"/>
<feature type="non-terminal residue" evidence="2">
    <location>
        <position position="73"/>
    </location>
</feature>
<accession>A0A8S0PHQ5</accession>
<name>A0A8S0PHQ5_OLEEU</name>
<proteinExistence type="predicted"/>
<dbReference type="Gramene" id="OE9A008061T1">
    <property type="protein sequence ID" value="OE9A008061C1"/>
    <property type="gene ID" value="OE9A008061"/>
</dbReference>
<evidence type="ECO:0000313" key="2">
    <source>
        <dbReference type="EMBL" id="CAA2945049.1"/>
    </source>
</evidence>
<sequence>PLLISEWRRNSSPSVELAEKYHPHHRPTSDSLVHRTTSAREERNTEAVVMDMKDLENPKIEAERGDMKEAARD</sequence>
<keyword evidence="3" id="KW-1185">Reference proteome</keyword>
<dbReference type="EMBL" id="CACTIH010000058">
    <property type="protein sequence ID" value="CAA2945049.1"/>
    <property type="molecule type" value="Genomic_DNA"/>
</dbReference>
<evidence type="ECO:0000256" key="1">
    <source>
        <dbReference type="SAM" id="MobiDB-lite"/>
    </source>
</evidence>
<comment type="caution">
    <text evidence="2">The sequence shown here is derived from an EMBL/GenBank/DDBJ whole genome shotgun (WGS) entry which is preliminary data.</text>
</comment>
<reference evidence="2 3" key="1">
    <citation type="submission" date="2019-12" db="EMBL/GenBank/DDBJ databases">
        <authorList>
            <person name="Alioto T."/>
            <person name="Alioto T."/>
            <person name="Gomez Garrido J."/>
        </authorList>
    </citation>
    <scope>NUCLEOTIDE SEQUENCE [LARGE SCALE GENOMIC DNA]</scope>
</reference>
<evidence type="ECO:0000313" key="3">
    <source>
        <dbReference type="Proteomes" id="UP000594638"/>
    </source>
</evidence>
<feature type="non-terminal residue" evidence="2">
    <location>
        <position position="1"/>
    </location>
</feature>
<feature type="region of interest" description="Disordered" evidence="1">
    <location>
        <begin position="18"/>
        <end position="43"/>
    </location>
</feature>
<dbReference type="Proteomes" id="UP000594638">
    <property type="component" value="Unassembled WGS sequence"/>
</dbReference>
<organism evidence="2 3">
    <name type="scientific">Olea europaea subsp. europaea</name>
    <dbReference type="NCBI Taxonomy" id="158383"/>
    <lineage>
        <taxon>Eukaryota</taxon>
        <taxon>Viridiplantae</taxon>
        <taxon>Streptophyta</taxon>
        <taxon>Embryophyta</taxon>
        <taxon>Tracheophyta</taxon>
        <taxon>Spermatophyta</taxon>
        <taxon>Magnoliopsida</taxon>
        <taxon>eudicotyledons</taxon>
        <taxon>Gunneridae</taxon>
        <taxon>Pentapetalae</taxon>
        <taxon>asterids</taxon>
        <taxon>lamiids</taxon>
        <taxon>Lamiales</taxon>
        <taxon>Oleaceae</taxon>
        <taxon>Oleeae</taxon>
        <taxon>Olea</taxon>
    </lineage>
</organism>
<protein>
    <submittedName>
        <fullName evidence="2">Uncharacterized protein</fullName>
    </submittedName>
</protein>
<gene>
    <name evidence="2" type="ORF">OLEA9_A008061</name>
</gene>